<dbReference type="Pfam" id="PF13472">
    <property type="entry name" value="Lipase_GDSL_2"/>
    <property type="match status" value="1"/>
</dbReference>
<dbReference type="Gene3D" id="3.40.50.1110">
    <property type="entry name" value="SGNH hydrolase"/>
    <property type="match status" value="1"/>
</dbReference>
<dbReference type="PANTHER" id="PTHR30383:SF5">
    <property type="entry name" value="SGNH HYDROLASE-TYPE ESTERASE DOMAIN-CONTAINING PROTEIN"/>
    <property type="match status" value="1"/>
</dbReference>
<dbReference type="Proteomes" id="UP000590442">
    <property type="component" value="Unassembled WGS sequence"/>
</dbReference>
<dbReference type="PANTHER" id="PTHR30383">
    <property type="entry name" value="THIOESTERASE 1/PROTEASE 1/LYSOPHOSPHOLIPASE L1"/>
    <property type="match status" value="1"/>
</dbReference>
<feature type="chain" id="PRO_5032596587" evidence="1">
    <location>
        <begin position="19"/>
        <end position="215"/>
    </location>
</feature>
<dbReference type="SUPFAM" id="SSF52266">
    <property type="entry name" value="SGNH hydrolase"/>
    <property type="match status" value="1"/>
</dbReference>
<keyword evidence="1" id="KW-0732">Signal</keyword>
<dbReference type="InterPro" id="IPR036514">
    <property type="entry name" value="SGNH_hydro_sf"/>
</dbReference>
<keyword evidence="4" id="KW-1185">Reference proteome</keyword>
<organism evidence="3 4">
    <name type="scientific">Saonia flava</name>
    <dbReference type="NCBI Taxonomy" id="523696"/>
    <lineage>
        <taxon>Bacteria</taxon>
        <taxon>Pseudomonadati</taxon>
        <taxon>Bacteroidota</taxon>
        <taxon>Flavobacteriia</taxon>
        <taxon>Flavobacteriales</taxon>
        <taxon>Flavobacteriaceae</taxon>
        <taxon>Saonia</taxon>
    </lineage>
</organism>
<comment type="caution">
    <text evidence="3">The sequence shown here is derived from an EMBL/GenBank/DDBJ whole genome shotgun (WGS) entry which is preliminary data.</text>
</comment>
<dbReference type="InterPro" id="IPR013830">
    <property type="entry name" value="SGNH_hydro"/>
</dbReference>
<sequence length="215" mass="24946">MKYLLSLFFLIFFFGAKAQDSDPFKNEVALLEKKYDSLWDSTKETIVFTGSSSVRMWHSLQNMFPGHQIVNTGFGGSQASDLLVHLNSLVLKFNPKKVFIYEGDNDISAKKKPKKILGTIQEIVDKIKQHNPETQVVLISAKPSIARWNLRKKYKNLNRKMSRYSEEHPQLAFSDVWKPMLNKRKLKKDIFIQDGLHMNSKGYAIWYAVIQNFIN</sequence>
<dbReference type="RefSeq" id="WP_167965409.1">
    <property type="nucleotide sequence ID" value="NZ_JAATJJ010000002.1"/>
</dbReference>
<feature type="signal peptide" evidence="1">
    <location>
        <begin position="1"/>
        <end position="18"/>
    </location>
</feature>
<dbReference type="InterPro" id="IPR051532">
    <property type="entry name" value="Ester_Hydrolysis_Enzymes"/>
</dbReference>
<evidence type="ECO:0000313" key="4">
    <source>
        <dbReference type="Proteomes" id="UP000590442"/>
    </source>
</evidence>
<evidence type="ECO:0000259" key="2">
    <source>
        <dbReference type="Pfam" id="PF13472"/>
    </source>
</evidence>
<evidence type="ECO:0000313" key="3">
    <source>
        <dbReference type="EMBL" id="NJB72419.1"/>
    </source>
</evidence>
<name>A0A846R6L7_9FLAO</name>
<accession>A0A846R6L7</accession>
<evidence type="ECO:0000256" key="1">
    <source>
        <dbReference type="SAM" id="SignalP"/>
    </source>
</evidence>
<reference evidence="3 4" key="1">
    <citation type="submission" date="2020-03" db="EMBL/GenBank/DDBJ databases">
        <title>Genomic Encyclopedia of Type Strains, Phase IV (KMG-IV): sequencing the most valuable type-strain genomes for metagenomic binning, comparative biology and taxonomic classification.</title>
        <authorList>
            <person name="Goeker M."/>
        </authorList>
    </citation>
    <scope>NUCLEOTIDE SEQUENCE [LARGE SCALE GENOMIC DNA]</scope>
    <source>
        <strain evidence="3 4">DSM 29762</strain>
    </source>
</reference>
<dbReference type="GO" id="GO:0004622">
    <property type="term" value="F:phosphatidylcholine lysophospholipase activity"/>
    <property type="evidence" value="ECO:0007669"/>
    <property type="project" value="TreeGrafter"/>
</dbReference>
<proteinExistence type="predicted"/>
<protein>
    <submittedName>
        <fullName evidence="3">Lysophospholipase L1-like esterase</fullName>
    </submittedName>
</protein>
<dbReference type="AlphaFoldDB" id="A0A846R6L7"/>
<gene>
    <name evidence="3" type="ORF">GGR42_002910</name>
</gene>
<feature type="domain" description="SGNH hydrolase-type esterase" evidence="2">
    <location>
        <begin position="55"/>
        <end position="205"/>
    </location>
</feature>
<dbReference type="EMBL" id="JAATJJ010000002">
    <property type="protein sequence ID" value="NJB72419.1"/>
    <property type="molecule type" value="Genomic_DNA"/>
</dbReference>
<dbReference type="CDD" id="cd04502">
    <property type="entry name" value="SGNH_hydrolase_like_7"/>
    <property type="match status" value="1"/>
</dbReference>